<accession>A0ABT5KEY6</accession>
<dbReference type="NCBIfam" id="TIGR02999">
    <property type="entry name" value="Sig-70_X6"/>
    <property type="match status" value="1"/>
</dbReference>
<evidence type="ECO:0000256" key="3">
    <source>
        <dbReference type="ARBA" id="ARBA00023082"/>
    </source>
</evidence>
<dbReference type="Gene3D" id="1.10.10.10">
    <property type="entry name" value="Winged helix-like DNA-binding domain superfamily/Winged helix DNA-binding domain"/>
    <property type="match status" value="1"/>
</dbReference>
<keyword evidence="3" id="KW-0731">Sigma factor</keyword>
<dbReference type="Proteomes" id="UP001221189">
    <property type="component" value="Unassembled WGS sequence"/>
</dbReference>
<dbReference type="Gene3D" id="1.10.1740.10">
    <property type="match status" value="1"/>
</dbReference>
<dbReference type="EMBL" id="JAQQXT010000007">
    <property type="protein sequence ID" value="MDC8772497.1"/>
    <property type="molecule type" value="Genomic_DNA"/>
</dbReference>
<feature type="domain" description="RNA polymerase sigma-70 ECF-like HTH" evidence="5">
    <location>
        <begin position="1"/>
        <end position="190"/>
    </location>
</feature>
<dbReference type="InterPro" id="IPR011517">
    <property type="entry name" value="RNA_pol_sigma70_ECF-like"/>
</dbReference>
<dbReference type="Pfam" id="PF07638">
    <property type="entry name" value="Sigma70_ECF"/>
    <property type="match status" value="1"/>
</dbReference>
<dbReference type="PANTHER" id="PTHR43133:SF39">
    <property type="entry name" value="SIMILAR TO RNA POLYMERASE SIGMA-E FACTOR"/>
    <property type="match status" value="1"/>
</dbReference>
<reference evidence="6 7" key="1">
    <citation type="submission" date="2022-10" db="EMBL/GenBank/DDBJ databases">
        <title>Paucibacter sp. hw1 Genome sequencing.</title>
        <authorList>
            <person name="Park S."/>
        </authorList>
    </citation>
    <scope>NUCLEOTIDE SEQUENCE [LARGE SCALE GENOMIC DNA]</scope>
    <source>
        <strain evidence="7">hw1</strain>
    </source>
</reference>
<sequence length="192" mass="21436">MNDITVLLRAAGLGDAAAAEAVVALLYADLQKLAHSRMRQSGHLTLLDATGLVHESYLRLYSKLHKADGEQQQQDFPDRKHFLAYASRVMHNIVIDMVRARQAARHGGEFEHVTLNTAVAELPPQGDDEILRVHEALAELAEMDPRLAQVVEMRYFGGLLEAEIAQTLGVTERTVQRDWQKARLFLSMALKA</sequence>
<dbReference type="InterPro" id="IPR036388">
    <property type="entry name" value="WH-like_DNA-bd_sf"/>
</dbReference>
<gene>
    <name evidence="6" type="ORF">PRZ03_13020</name>
</gene>
<organism evidence="6 7">
    <name type="scientific">Roseateles albus</name>
    <dbReference type="NCBI Taxonomy" id="2987525"/>
    <lineage>
        <taxon>Bacteria</taxon>
        <taxon>Pseudomonadati</taxon>
        <taxon>Pseudomonadota</taxon>
        <taxon>Betaproteobacteria</taxon>
        <taxon>Burkholderiales</taxon>
        <taxon>Sphaerotilaceae</taxon>
        <taxon>Roseateles</taxon>
    </lineage>
</organism>
<dbReference type="InterPro" id="IPR014284">
    <property type="entry name" value="RNA_pol_sigma-70_dom"/>
</dbReference>
<evidence type="ECO:0000256" key="1">
    <source>
        <dbReference type="ARBA" id="ARBA00010641"/>
    </source>
</evidence>
<dbReference type="InterPro" id="IPR039425">
    <property type="entry name" value="RNA_pol_sigma-70-like"/>
</dbReference>
<comment type="caution">
    <text evidence="6">The sequence shown here is derived from an EMBL/GenBank/DDBJ whole genome shotgun (WGS) entry which is preliminary data.</text>
</comment>
<comment type="similarity">
    <text evidence="1">Belongs to the sigma-70 factor family. ECF subfamily.</text>
</comment>
<dbReference type="InterPro" id="IPR013325">
    <property type="entry name" value="RNA_pol_sigma_r2"/>
</dbReference>
<dbReference type="InterPro" id="IPR013324">
    <property type="entry name" value="RNA_pol_sigma_r3/r4-like"/>
</dbReference>
<dbReference type="RefSeq" id="WP_273600688.1">
    <property type="nucleotide sequence ID" value="NZ_JAQQXT010000007.1"/>
</dbReference>
<dbReference type="SUPFAM" id="SSF88946">
    <property type="entry name" value="Sigma2 domain of RNA polymerase sigma factors"/>
    <property type="match status" value="1"/>
</dbReference>
<protein>
    <submittedName>
        <fullName evidence="6">ECF-type sigma factor</fullName>
    </submittedName>
</protein>
<evidence type="ECO:0000313" key="7">
    <source>
        <dbReference type="Proteomes" id="UP001221189"/>
    </source>
</evidence>
<name>A0ABT5KEY6_9BURK</name>
<keyword evidence="7" id="KW-1185">Reference proteome</keyword>
<evidence type="ECO:0000256" key="4">
    <source>
        <dbReference type="ARBA" id="ARBA00023163"/>
    </source>
</evidence>
<dbReference type="SUPFAM" id="SSF88659">
    <property type="entry name" value="Sigma3 and sigma4 domains of RNA polymerase sigma factors"/>
    <property type="match status" value="1"/>
</dbReference>
<evidence type="ECO:0000259" key="5">
    <source>
        <dbReference type="Pfam" id="PF07638"/>
    </source>
</evidence>
<keyword evidence="4" id="KW-0804">Transcription</keyword>
<dbReference type="InterPro" id="IPR053812">
    <property type="entry name" value="HTH_Sigma70_ECF-like"/>
</dbReference>
<proteinExistence type="inferred from homology"/>
<keyword evidence="2" id="KW-0805">Transcription regulation</keyword>
<evidence type="ECO:0000313" key="6">
    <source>
        <dbReference type="EMBL" id="MDC8772497.1"/>
    </source>
</evidence>
<dbReference type="NCBIfam" id="TIGR02937">
    <property type="entry name" value="sigma70-ECF"/>
    <property type="match status" value="1"/>
</dbReference>
<dbReference type="PANTHER" id="PTHR43133">
    <property type="entry name" value="RNA POLYMERASE ECF-TYPE SIGMA FACTO"/>
    <property type="match status" value="1"/>
</dbReference>
<evidence type="ECO:0000256" key="2">
    <source>
        <dbReference type="ARBA" id="ARBA00023015"/>
    </source>
</evidence>